<dbReference type="InterPro" id="IPR036322">
    <property type="entry name" value="WD40_repeat_dom_sf"/>
</dbReference>
<evidence type="ECO:0000256" key="5">
    <source>
        <dbReference type="ARBA" id="ARBA00038145"/>
    </source>
</evidence>
<protein>
    <submittedName>
        <fullName evidence="7">Uncharacterized protein</fullName>
    </submittedName>
</protein>
<dbReference type="OMA" id="MCWDIRT"/>
<dbReference type="InterPro" id="IPR020472">
    <property type="entry name" value="WD40_PAC1"/>
</dbReference>
<sequence>MPPAARPPLLQEARLLPGHKGSVNVALFNSDGNYCLSGGDDRRILLWNPRREEAAEPIKTYTGHNERVLGLAVAHDNGSFASCGGDRSVFVWDVPSGRVLRRLSGHSQRVNAVAYAGEGSSLLVSASYDTTARCWDMRSRNAAPVQILEGAADSLSAVAVCGAEILTASVDGVLRTYDARAGSRTADTLGAALTHVALSGDGHCALAGSLDGSLRLLDRSNGTLLNRYSGHTNRQFKLGACLSHDDALVLSGSEDGSLYVWDLVEARLQARIPAARGAVTSVACDPRRLEVLTGSHDGAVKLFTPG</sequence>
<dbReference type="SUPFAM" id="SSF50978">
    <property type="entry name" value="WD40 repeat-like"/>
    <property type="match status" value="1"/>
</dbReference>
<evidence type="ECO:0000256" key="3">
    <source>
        <dbReference type="ARBA" id="ARBA00022574"/>
    </source>
</evidence>
<organism evidence="7 8">
    <name type="scientific">Emiliania huxleyi (strain CCMP1516)</name>
    <dbReference type="NCBI Taxonomy" id="280463"/>
    <lineage>
        <taxon>Eukaryota</taxon>
        <taxon>Haptista</taxon>
        <taxon>Haptophyta</taxon>
        <taxon>Prymnesiophyceae</taxon>
        <taxon>Isochrysidales</taxon>
        <taxon>Noelaerhabdaceae</taxon>
        <taxon>Emiliania</taxon>
    </lineage>
</organism>
<dbReference type="SMART" id="SM00320">
    <property type="entry name" value="WD40"/>
    <property type="match status" value="7"/>
</dbReference>
<dbReference type="CDD" id="cd00200">
    <property type="entry name" value="WD40"/>
    <property type="match status" value="1"/>
</dbReference>
<feature type="repeat" description="WD" evidence="6">
    <location>
        <begin position="61"/>
        <end position="102"/>
    </location>
</feature>
<dbReference type="GeneID" id="17269625"/>
<dbReference type="PROSITE" id="PS50294">
    <property type="entry name" value="WD_REPEATS_REGION"/>
    <property type="match status" value="3"/>
</dbReference>
<keyword evidence="4" id="KW-0677">Repeat</keyword>
<dbReference type="RefSeq" id="XP_005776508.1">
    <property type="nucleotide sequence ID" value="XM_005776451.1"/>
</dbReference>
<proteinExistence type="inferred from homology"/>
<reference evidence="8" key="1">
    <citation type="journal article" date="2013" name="Nature">
        <title>Pan genome of the phytoplankton Emiliania underpins its global distribution.</title>
        <authorList>
            <person name="Read B.A."/>
            <person name="Kegel J."/>
            <person name="Klute M.J."/>
            <person name="Kuo A."/>
            <person name="Lefebvre S.C."/>
            <person name="Maumus F."/>
            <person name="Mayer C."/>
            <person name="Miller J."/>
            <person name="Monier A."/>
            <person name="Salamov A."/>
            <person name="Young J."/>
            <person name="Aguilar M."/>
            <person name="Claverie J.M."/>
            <person name="Frickenhaus S."/>
            <person name="Gonzalez K."/>
            <person name="Herman E.K."/>
            <person name="Lin Y.C."/>
            <person name="Napier J."/>
            <person name="Ogata H."/>
            <person name="Sarno A.F."/>
            <person name="Shmutz J."/>
            <person name="Schroeder D."/>
            <person name="de Vargas C."/>
            <person name="Verret F."/>
            <person name="von Dassow P."/>
            <person name="Valentin K."/>
            <person name="Van de Peer Y."/>
            <person name="Wheeler G."/>
            <person name="Dacks J.B."/>
            <person name="Delwiche C.F."/>
            <person name="Dyhrman S.T."/>
            <person name="Glockner G."/>
            <person name="John U."/>
            <person name="Richards T."/>
            <person name="Worden A.Z."/>
            <person name="Zhang X."/>
            <person name="Grigoriev I.V."/>
            <person name="Allen A.E."/>
            <person name="Bidle K."/>
            <person name="Borodovsky M."/>
            <person name="Bowler C."/>
            <person name="Brownlee C."/>
            <person name="Cock J.M."/>
            <person name="Elias M."/>
            <person name="Gladyshev V.N."/>
            <person name="Groth M."/>
            <person name="Guda C."/>
            <person name="Hadaegh A."/>
            <person name="Iglesias-Rodriguez M.D."/>
            <person name="Jenkins J."/>
            <person name="Jones B.M."/>
            <person name="Lawson T."/>
            <person name="Leese F."/>
            <person name="Lindquist E."/>
            <person name="Lobanov A."/>
            <person name="Lomsadze A."/>
            <person name="Malik S.B."/>
            <person name="Marsh M.E."/>
            <person name="Mackinder L."/>
            <person name="Mock T."/>
            <person name="Mueller-Roeber B."/>
            <person name="Pagarete A."/>
            <person name="Parker M."/>
            <person name="Probert I."/>
            <person name="Quesneville H."/>
            <person name="Raines C."/>
            <person name="Rensing S.A."/>
            <person name="Riano-Pachon D.M."/>
            <person name="Richier S."/>
            <person name="Rokitta S."/>
            <person name="Shiraiwa Y."/>
            <person name="Soanes D.M."/>
            <person name="van der Giezen M."/>
            <person name="Wahlund T.M."/>
            <person name="Williams B."/>
            <person name="Wilson W."/>
            <person name="Wolfe G."/>
            <person name="Wurch L.L."/>
        </authorList>
    </citation>
    <scope>NUCLEOTIDE SEQUENCE</scope>
</reference>
<dbReference type="PaxDb" id="2903-EOD24079"/>
<accession>A0A0D3JKP4</accession>
<dbReference type="Proteomes" id="UP000013827">
    <property type="component" value="Unassembled WGS sequence"/>
</dbReference>
<dbReference type="STRING" id="2903.R1ET88"/>
<dbReference type="HOGENOM" id="CLU_000288_57_1_1"/>
<dbReference type="AlphaFoldDB" id="A0A0D3JKP4"/>
<dbReference type="GO" id="GO:0071013">
    <property type="term" value="C:catalytic step 2 spliceosome"/>
    <property type="evidence" value="ECO:0007669"/>
    <property type="project" value="TreeGrafter"/>
</dbReference>
<keyword evidence="8" id="KW-1185">Reference proteome</keyword>
<dbReference type="PRINTS" id="PR00320">
    <property type="entry name" value="GPROTEINBRPT"/>
</dbReference>
<evidence type="ECO:0000313" key="8">
    <source>
        <dbReference type="Proteomes" id="UP000013827"/>
    </source>
</evidence>
<dbReference type="Gene3D" id="2.130.10.10">
    <property type="entry name" value="YVTN repeat-like/Quinoprotein amine dehydrogenase"/>
    <property type="match status" value="2"/>
</dbReference>
<evidence type="ECO:0000313" key="7">
    <source>
        <dbReference type="EnsemblProtists" id="EOD24079"/>
    </source>
</evidence>
<comment type="subcellular location">
    <subcellularLocation>
        <location evidence="1">Cytoplasm</location>
    </subcellularLocation>
</comment>
<dbReference type="InterPro" id="IPR051980">
    <property type="entry name" value="WD_repeat_MORG1"/>
</dbReference>
<dbReference type="GO" id="GO:0005737">
    <property type="term" value="C:cytoplasm"/>
    <property type="evidence" value="ECO:0007669"/>
    <property type="project" value="UniProtKB-SubCell"/>
</dbReference>
<feature type="repeat" description="WD" evidence="6">
    <location>
        <begin position="16"/>
        <end position="57"/>
    </location>
</feature>
<dbReference type="PROSITE" id="PS00678">
    <property type="entry name" value="WD_REPEATS_1"/>
    <property type="match status" value="1"/>
</dbReference>
<dbReference type="Pfam" id="PF00400">
    <property type="entry name" value="WD40"/>
    <property type="match status" value="6"/>
</dbReference>
<dbReference type="PANTHER" id="PTHR22842">
    <property type="entry name" value="WD40 REPEAT PROTEIN"/>
    <property type="match status" value="1"/>
</dbReference>
<keyword evidence="2" id="KW-0963">Cytoplasm</keyword>
<dbReference type="EnsemblProtists" id="EOD24079">
    <property type="protein sequence ID" value="EOD24079"/>
    <property type="gene ID" value="EMIHUDRAFT_450678"/>
</dbReference>
<reference evidence="7" key="2">
    <citation type="submission" date="2024-10" db="UniProtKB">
        <authorList>
            <consortium name="EnsemblProtists"/>
        </authorList>
    </citation>
    <scope>IDENTIFICATION</scope>
</reference>
<dbReference type="PROSITE" id="PS50082">
    <property type="entry name" value="WD_REPEATS_2"/>
    <property type="match status" value="4"/>
</dbReference>
<evidence type="ECO:0000256" key="4">
    <source>
        <dbReference type="ARBA" id="ARBA00022737"/>
    </source>
</evidence>
<comment type="similarity">
    <text evidence="5">Belongs to the WD repeat MORG1 family.</text>
</comment>
<dbReference type="GO" id="GO:0000398">
    <property type="term" value="P:mRNA splicing, via spliceosome"/>
    <property type="evidence" value="ECO:0007669"/>
    <property type="project" value="TreeGrafter"/>
</dbReference>
<evidence type="ECO:0000256" key="6">
    <source>
        <dbReference type="PROSITE-ProRule" id="PRU00221"/>
    </source>
</evidence>
<name>A0A0D3JKP4_EMIH1</name>
<dbReference type="InterPro" id="IPR001680">
    <property type="entry name" value="WD40_rpt"/>
</dbReference>
<feature type="repeat" description="WD" evidence="6">
    <location>
        <begin position="242"/>
        <end position="271"/>
    </location>
</feature>
<dbReference type="eggNOG" id="KOG0316">
    <property type="taxonomic scope" value="Eukaryota"/>
</dbReference>
<dbReference type="InterPro" id="IPR019775">
    <property type="entry name" value="WD40_repeat_CS"/>
</dbReference>
<evidence type="ECO:0000256" key="1">
    <source>
        <dbReference type="ARBA" id="ARBA00004496"/>
    </source>
</evidence>
<dbReference type="KEGG" id="ehx:EMIHUDRAFT_450678"/>
<feature type="repeat" description="WD" evidence="6">
    <location>
        <begin position="103"/>
        <end position="145"/>
    </location>
</feature>
<dbReference type="PANTHER" id="PTHR22842:SF3">
    <property type="entry name" value="WD REPEAT DOMAIN-CONTAINING PROTEIN 83"/>
    <property type="match status" value="1"/>
</dbReference>
<dbReference type="InterPro" id="IPR015943">
    <property type="entry name" value="WD40/YVTN_repeat-like_dom_sf"/>
</dbReference>
<keyword evidence="3 6" id="KW-0853">WD repeat</keyword>
<evidence type="ECO:0000256" key="2">
    <source>
        <dbReference type="ARBA" id="ARBA00022490"/>
    </source>
</evidence>